<evidence type="ECO:0000313" key="1">
    <source>
        <dbReference type="EMBL" id="PHZ26542.1"/>
    </source>
</evidence>
<dbReference type="AlphaFoldDB" id="A0A2G4TZV1"/>
<gene>
    <name evidence="1" type="ORF">CS533_15385</name>
</gene>
<dbReference type="EMBL" id="PEHN01000018">
    <property type="protein sequence ID" value="PHZ26542.1"/>
    <property type="molecule type" value="Genomic_DNA"/>
</dbReference>
<evidence type="ECO:0000313" key="2">
    <source>
        <dbReference type="Proteomes" id="UP000229378"/>
    </source>
</evidence>
<name>A0A2G4TZV1_YERBE</name>
<comment type="caution">
    <text evidence="1">The sequence shown here is derived from an EMBL/GenBank/DDBJ whole genome shotgun (WGS) entry which is preliminary data.</text>
</comment>
<dbReference type="Proteomes" id="UP000229378">
    <property type="component" value="Unassembled WGS sequence"/>
</dbReference>
<protein>
    <submittedName>
        <fullName evidence="1">Uncharacterized protein</fullName>
    </submittedName>
</protein>
<proteinExistence type="predicted"/>
<accession>A0A2G4TZV1</accession>
<organism evidence="1 2">
    <name type="scientific">Yersinia bercovieri</name>
    <dbReference type="NCBI Taxonomy" id="634"/>
    <lineage>
        <taxon>Bacteria</taxon>
        <taxon>Pseudomonadati</taxon>
        <taxon>Pseudomonadota</taxon>
        <taxon>Gammaproteobacteria</taxon>
        <taxon>Enterobacterales</taxon>
        <taxon>Yersiniaceae</taxon>
        <taxon>Yersinia</taxon>
    </lineage>
</organism>
<dbReference type="RefSeq" id="WP_005279025.1">
    <property type="nucleotide sequence ID" value="NZ_CABHPW010000095.1"/>
</dbReference>
<reference evidence="1 2" key="1">
    <citation type="submission" date="2017-10" db="EMBL/GenBank/DDBJ databases">
        <authorList>
            <person name="Banno H."/>
            <person name="Chua N.-H."/>
        </authorList>
    </citation>
    <scope>NUCLEOTIDE SEQUENCE [LARGE SCALE GENOMIC DNA]</scope>
    <source>
        <strain evidence="1 2">SCPM-O-B-7607</strain>
    </source>
</reference>
<sequence length="187" mass="21537">MKELVLHCRDSYIFKEKTPIGTELTISCHGEFDFHNNIFISKVAIIGNRFRRAGDLANFIRSAPVANIRRIHLAFCHSADFYLGSIAAELSRIIANTYVVGYAGSVTTGFLQEDANDLFSKHGHGPEYNRDLNEYFRVFKHDEPQNNTFDVQYHKIEFLNGSIKSQTNQIVTEYSHIYRANSRYHQL</sequence>